<accession>A0A9X0QZ43</accession>
<sequence length="123" mass="13278">MRARAIRGALALLLAGAAPALAQEWEPKRVAELQLLDKVTARISVLRATVGEPAGFGTLTIRVAACNARPPDEVPDAVAWMEISDSRRGAGGRQVFRGWMFANAPGVSMLEHPVYDLRVLDCK</sequence>
<dbReference type="AlphaFoldDB" id="A0A9X0QZ43"/>
<protein>
    <submittedName>
        <fullName evidence="2">DUF2155 domain-containing protein</fullName>
    </submittedName>
</protein>
<gene>
    <name evidence="2" type="ORF">H7965_09555</name>
</gene>
<reference evidence="2" key="1">
    <citation type="submission" date="2020-08" db="EMBL/GenBank/DDBJ databases">
        <authorList>
            <person name="Hu Y."/>
            <person name="Nguyen S.V."/>
            <person name="Li F."/>
            <person name="Fanning S."/>
        </authorList>
    </citation>
    <scope>NUCLEOTIDE SEQUENCE</scope>
    <source>
        <strain evidence="2">SYSU D8009</strain>
    </source>
</reference>
<dbReference type="EMBL" id="JACOMF010000008">
    <property type="protein sequence ID" value="MBC4015573.1"/>
    <property type="molecule type" value="Genomic_DNA"/>
</dbReference>
<feature type="signal peptide" evidence="1">
    <location>
        <begin position="1"/>
        <end position="22"/>
    </location>
</feature>
<feature type="chain" id="PRO_5040942676" evidence="1">
    <location>
        <begin position="23"/>
        <end position="123"/>
    </location>
</feature>
<organism evidence="2 3">
    <name type="scientific">Siccirubricoccus deserti</name>
    <dbReference type="NCBI Taxonomy" id="2013562"/>
    <lineage>
        <taxon>Bacteria</taxon>
        <taxon>Pseudomonadati</taxon>
        <taxon>Pseudomonadota</taxon>
        <taxon>Alphaproteobacteria</taxon>
        <taxon>Acetobacterales</taxon>
        <taxon>Roseomonadaceae</taxon>
        <taxon>Siccirubricoccus</taxon>
    </lineage>
</organism>
<keyword evidence="1" id="KW-0732">Signal</keyword>
<evidence type="ECO:0000256" key="1">
    <source>
        <dbReference type="SAM" id="SignalP"/>
    </source>
</evidence>
<dbReference type="InterPro" id="IPR019225">
    <property type="entry name" value="DUF2155"/>
</dbReference>
<dbReference type="Proteomes" id="UP000600101">
    <property type="component" value="Unassembled WGS sequence"/>
</dbReference>
<dbReference type="Pfam" id="PF09923">
    <property type="entry name" value="DUF2155"/>
    <property type="match status" value="1"/>
</dbReference>
<proteinExistence type="predicted"/>
<keyword evidence="3" id="KW-1185">Reference proteome</keyword>
<comment type="caution">
    <text evidence="2">The sequence shown here is derived from an EMBL/GenBank/DDBJ whole genome shotgun (WGS) entry which is preliminary data.</text>
</comment>
<evidence type="ECO:0000313" key="3">
    <source>
        <dbReference type="Proteomes" id="UP000600101"/>
    </source>
</evidence>
<evidence type="ECO:0000313" key="2">
    <source>
        <dbReference type="EMBL" id="MBC4015573.1"/>
    </source>
</evidence>
<name>A0A9X0QZ43_9PROT</name>